<sequence length="128" mass="14951">MIEFRMPAFRMDGEMLSLSEVLRETRSQRWSWRLLNFEGTSRLESNLNVLELEESIRSSMEGINYSWETLLLFADDVDQPIDVSLVAFDRVDRCVLVIEVRDGTYWRILSDQSDVNSVEIATRISRLA</sequence>
<dbReference type="Proteomes" id="UP000578819">
    <property type="component" value="Unassembled WGS sequence"/>
</dbReference>
<dbReference type="AlphaFoldDB" id="A0A7W7WS98"/>
<keyword evidence="2" id="KW-1185">Reference proteome</keyword>
<accession>A0A7W7WS98</accession>
<comment type="caution">
    <text evidence="1">The sequence shown here is derived from an EMBL/GenBank/DDBJ whole genome shotgun (WGS) entry which is preliminary data.</text>
</comment>
<organism evidence="1 2">
    <name type="scientific">Micromonospora polyrhachis</name>
    <dbReference type="NCBI Taxonomy" id="1282883"/>
    <lineage>
        <taxon>Bacteria</taxon>
        <taxon>Bacillati</taxon>
        <taxon>Actinomycetota</taxon>
        <taxon>Actinomycetes</taxon>
        <taxon>Micromonosporales</taxon>
        <taxon>Micromonosporaceae</taxon>
        <taxon>Micromonospora</taxon>
    </lineage>
</organism>
<name>A0A7W7WS98_9ACTN</name>
<reference evidence="1 2" key="1">
    <citation type="submission" date="2020-08" db="EMBL/GenBank/DDBJ databases">
        <title>Sequencing the genomes of 1000 actinobacteria strains.</title>
        <authorList>
            <person name="Klenk H.-P."/>
        </authorList>
    </citation>
    <scope>NUCLEOTIDE SEQUENCE [LARGE SCALE GENOMIC DNA]</scope>
    <source>
        <strain evidence="1 2">DSM 45886</strain>
    </source>
</reference>
<dbReference type="RefSeq" id="WP_184537023.1">
    <property type="nucleotide sequence ID" value="NZ_JACHJW010000001.1"/>
</dbReference>
<protein>
    <submittedName>
        <fullName evidence="1">Uncharacterized protein</fullName>
    </submittedName>
</protein>
<dbReference type="EMBL" id="JACHJW010000001">
    <property type="protein sequence ID" value="MBB4961427.1"/>
    <property type="molecule type" value="Genomic_DNA"/>
</dbReference>
<evidence type="ECO:0000313" key="2">
    <source>
        <dbReference type="Proteomes" id="UP000578819"/>
    </source>
</evidence>
<gene>
    <name evidence="1" type="ORF">FHR38_005160</name>
</gene>
<proteinExistence type="predicted"/>
<evidence type="ECO:0000313" key="1">
    <source>
        <dbReference type="EMBL" id="MBB4961427.1"/>
    </source>
</evidence>